<evidence type="ECO:0000256" key="1">
    <source>
        <dbReference type="SAM" id="Phobius"/>
    </source>
</evidence>
<feature type="transmembrane region" description="Helical" evidence="1">
    <location>
        <begin position="58"/>
        <end position="76"/>
    </location>
</feature>
<dbReference type="AlphaFoldDB" id="A0AAU8AME1"/>
<feature type="transmembrane region" description="Helical" evidence="1">
    <location>
        <begin position="23"/>
        <end position="46"/>
    </location>
</feature>
<evidence type="ECO:0000313" key="2">
    <source>
        <dbReference type="EMBL" id="XCC95669.1"/>
    </source>
</evidence>
<keyword evidence="1" id="KW-1133">Transmembrane helix</keyword>
<keyword evidence="1" id="KW-0812">Transmembrane</keyword>
<keyword evidence="1" id="KW-0472">Membrane</keyword>
<sequence length="336" mass="35837">MADSNDSRSAPLGMYDRGEKRRLSGIEIAALVVSVLWLALSGGYVFTLGTAVPGGLGFALAIMVVFLPVAMIWVAAMTARASRVMREEGARLQTAIEAIRKSYLTQAQTGRSDPSASTLARKLDEIAAAQRKIETTLAMLGSTRAAQAALQAQGAAAAGPGAADDQPALSLGTPAEALDPPLGNADFIRALNFPDTAEDLEGFAALRRALKDRQAAQLIQASQDVLTLLSQDGIYMDDLRPDLARPEIWREFAKGTRGRAVAALGGVRDRASLALSSGRMKQDAIFRDAAHHFLRLYDRAFVRFSESASDAEIAELSNTRTARAFMLLGRVAGAFD</sequence>
<reference evidence="2" key="1">
    <citation type="submission" date="2023-02" db="EMBL/GenBank/DDBJ databases">
        <title>Description and genomic characterization of Salipiger bruguierae sp. nov., isolated from the sediment of mangrove plant Bruguiera sexangula.</title>
        <authorList>
            <person name="Long M."/>
        </authorList>
    </citation>
    <scope>NUCLEOTIDE SEQUENCE</scope>
    <source>
        <strain evidence="2">H15</strain>
    </source>
</reference>
<proteinExistence type="predicted"/>
<gene>
    <name evidence="2" type="ORF">PVT71_21535</name>
</gene>
<organism evidence="2">
    <name type="scientific">Alloyangia sp. H15</name>
    <dbReference type="NCBI Taxonomy" id="3029062"/>
    <lineage>
        <taxon>Bacteria</taxon>
        <taxon>Pseudomonadati</taxon>
        <taxon>Pseudomonadota</taxon>
        <taxon>Alphaproteobacteria</taxon>
        <taxon>Rhodobacterales</taxon>
        <taxon>Roseobacteraceae</taxon>
        <taxon>Alloyangia</taxon>
    </lineage>
</organism>
<dbReference type="EMBL" id="CP123385">
    <property type="protein sequence ID" value="XCC95669.1"/>
    <property type="molecule type" value="Genomic_DNA"/>
</dbReference>
<name>A0AAU8AME1_9RHOB</name>
<accession>A0AAU8AME1</accession>
<protein>
    <submittedName>
        <fullName evidence="2">Uncharacterized protein</fullName>
    </submittedName>
</protein>
<dbReference type="RefSeq" id="WP_353474535.1">
    <property type="nucleotide sequence ID" value="NZ_CP123385.1"/>
</dbReference>